<dbReference type="AlphaFoldDB" id="A0A1F4NQL9"/>
<sequence length="95" mass="10764">MSPELAEVSDVVRLILPVSGSKGEIGRSMITAFLTKDKDVIDRVHREDNVSPDRIKSFTSDTVLYVDKTNHNYREYLAGRRTSGELIRAILTNRE</sequence>
<comment type="caution">
    <text evidence="1">The sequence shown here is derived from an EMBL/GenBank/DDBJ whole genome shotgun (WGS) entry which is preliminary data.</text>
</comment>
<proteinExistence type="predicted"/>
<accession>A0A1F4NQL9</accession>
<dbReference type="EMBL" id="METD01000001">
    <property type="protein sequence ID" value="OGB73578.1"/>
    <property type="molecule type" value="Genomic_DNA"/>
</dbReference>
<organism evidence="1 2">
    <name type="scientific">candidate division Kazan bacterium RIFCSPLOWO2_01_FULL_45_19</name>
    <dbReference type="NCBI Taxonomy" id="1798538"/>
    <lineage>
        <taxon>Bacteria</taxon>
        <taxon>Bacteria division Kazan-3B-28</taxon>
    </lineage>
</organism>
<evidence type="ECO:0000313" key="2">
    <source>
        <dbReference type="Proteomes" id="UP000178085"/>
    </source>
</evidence>
<name>A0A1F4NQL9_UNCK3</name>
<reference evidence="1 2" key="1">
    <citation type="journal article" date="2016" name="Nat. Commun.">
        <title>Thousands of microbial genomes shed light on interconnected biogeochemical processes in an aquifer system.</title>
        <authorList>
            <person name="Anantharaman K."/>
            <person name="Brown C.T."/>
            <person name="Hug L.A."/>
            <person name="Sharon I."/>
            <person name="Castelle C.J."/>
            <person name="Probst A.J."/>
            <person name="Thomas B.C."/>
            <person name="Singh A."/>
            <person name="Wilkins M.J."/>
            <person name="Karaoz U."/>
            <person name="Brodie E.L."/>
            <person name="Williams K.H."/>
            <person name="Hubbard S.S."/>
            <person name="Banfield J.F."/>
        </authorList>
    </citation>
    <scope>NUCLEOTIDE SEQUENCE [LARGE SCALE GENOMIC DNA]</scope>
</reference>
<protein>
    <submittedName>
        <fullName evidence="1">Uncharacterized protein</fullName>
    </submittedName>
</protein>
<dbReference type="Proteomes" id="UP000178085">
    <property type="component" value="Unassembled WGS sequence"/>
</dbReference>
<gene>
    <name evidence="1" type="ORF">A3K51_01885</name>
</gene>
<evidence type="ECO:0000313" key="1">
    <source>
        <dbReference type="EMBL" id="OGB73578.1"/>
    </source>
</evidence>